<keyword evidence="3" id="KW-1185">Reference proteome</keyword>
<reference evidence="2 3" key="1">
    <citation type="submission" date="2021-06" db="EMBL/GenBank/DDBJ databases">
        <title>Caerostris extrusa draft genome.</title>
        <authorList>
            <person name="Kono N."/>
            <person name="Arakawa K."/>
        </authorList>
    </citation>
    <scope>NUCLEOTIDE SEQUENCE [LARGE SCALE GENOMIC DNA]</scope>
</reference>
<dbReference type="EMBL" id="BPLR01011689">
    <property type="protein sequence ID" value="GIY48244.1"/>
    <property type="molecule type" value="Genomic_DNA"/>
</dbReference>
<dbReference type="Proteomes" id="UP001054945">
    <property type="component" value="Unassembled WGS sequence"/>
</dbReference>
<comment type="caution">
    <text evidence="2">The sequence shown here is derived from an EMBL/GenBank/DDBJ whole genome shotgun (WGS) entry which is preliminary data.</text>
</comment>
<evidence type="ECO:0000313" key="3">
    <source>
        <dbReference type="Proteomes" id="UP001054945"/>
    </source>
</evidence>
<dbReference type="AlphaFoldDB" id="A0AAV4TQA8"/>
<evidence type="ECO:0000313" key="2">
    <source>
        <dbReference type="EMBL" id="GIY48244.1"/>
    </source>
</evidence>
<evidence type="ECO:0000256" key="1">
    <source>
        <dbReference type="SAM" id="MobiDB-lite"/>
    </source>
</evidence>
<name>A0AAV4TQA8_CAEEX</name>
<proteinExistence type="predicted"/>
<protein>
    <submittedName>
        <fullName evidence="2">Uncharacterized protein</fullName>
    </submittedName>
</protein>
<sequence length="136" mass="15396">MDKESNAIYTGRANEATILKESCRPLSKNILQKNSENKTSQKGSAPFKPELTSLKLQILSLIETPENFARKSSSCGSIESEAPKISAEERVRHPFNINKDAEGMRVESHSKSHLRYSLSETSVKKIFQRNFRARKQ</sequence>
<gene>
    <name evidence="2" type="ORF">CEXT_181201</name>
</gene>
<organism evidence="2 3">
    <name type="scientific">Caerostris extrusa</name>
    <name type="common">Bark spider</name>
    <name type="synonym">Caerostris bankana</name>
    <dbReference type="NCBI Taxonomy" id="172846"/>
    <lineage>
        <taxon>Eukaryota</taxon>
        <taxon>Metazoa</taxon>
        <taxon>Ecdysozoa</taxon>
        <taxon>Arthropoda</taxon>
        <taxon>Chelicerata</taxon>
        <taxon>Arachnida</taxon>
        <taxon>Araneae</taxon>
        <taxon>Araneomorphae</taxon>
        <taxon>Entelegynae</taxon>
        <taxon>Araneoidea</taxon>
        <taxon>Araneidae</taxon>
        <taxon>Caerostris</taxon>
    </lineage>
</organism>
<feature type="region of interest" description="Disordered" evidence="1">
    <location>
        <begin position="71"/>
        <end position="91"/>
    </location>
</feature>
<accession>A0AAV4TQA8</accession>